<dbReference type="VEuPathDB" id="TriTrypDB:BSAL_46030"/>
<dbReference type="Proteomes" id="UP000051952">
    <property type="component" value="Unassembled WGS sequence"/>
</dbReference>
<accession>A0A0S4JT62</accession>
<dbReference type="InterPro" id="IPR029021">
    <property type="entry name" value="Prot-tyrosine_phosphatase-like"/>
</dbReference>
<evidence type="ECO:0000256" key="1">
    <source>
        <dbReference type="SAM" id="MobiDB-lite"/>
    </source>
</evidence>
<reference evidence="3" key="1">
    <citation type="submission" date="2015-09" db="EMBL/GenBank/DDBJ databases">
        <authorList>
            <consortium name="Pathogen Informatics"/>
        </authorList>
    </citation>
    <scope>NUCLEOTIDE SEQUENCE [LARGE SCALE GENOMIC DNA]</scope>
    <source>
        <strain evidence="3">Lake Konstanz</strain>
    </source>
</reference>
<dbReference type="AlphaFoldDB" id="A0A0S4JT62"/>
<organism evidence="2 3">
    <name type="scientific">Bodo saltans</name>
    <name type="common">Flagellated protozoan</name>
    <dbReference type="NCBI Taxonomy" id="75058"/>
    <lineage>
        <taxon>Eukaryota</taxon>
        <taxon>Discoba</taxon>
        <taxon>Euglenozoa</taxon>
        <taxon>Kinetoplastea</taxon>
        <taxon>Metakinetoplastina</taxon>
        <taxon>Eubodonida</taxon>
        <taxon>Bodonidae</taxon>
        <taxon>Bodo</taxon>
    </lineage>
</organism>
<evidence type="ECO:0000313" key="2">
    <source>
        <dbReference type="EMBL" id="CUG94007.1"/>
    </source>
</evidence>
<feature type="non-terminal residue" evidence="2">
    <location>
        <position position="119"/>
    </location>
</feature>
<dbReference type="SUPFAM" id="SSF52799">
    <property type="entry name" value="(Phosphotyrosine protein) phosphatases II"/>
    <property type="match status" value="1"/>
</dbReference>
<proteinExistence type="predicted"/>
<keyword evidence="3" id="KW-1185">Reference proteome</keyword>
<feature type="region of interest" description="Disordered" evidence="1">
    <location>
        <begin position="47"/>
        <end position="69"/>
    </location>
</feature>
<protein>
    <submittedName>
        <fullName evidence="2">Uncharacterized protein</fullName>
    </submittedName>
</protein>
<gene>
    <name evidence="2" type="ORF">BSAL_46030</name>
</gene>
<name>A0A0S4JT62_BODSA</name>
<dbReference type="Gene3D" id="3.90.190.10">
    <property type="entry name" value="Protein tyrosine phosphatase superfamily"/>
    <property type="match status" value="1"/>
</dbReference>
<dbReference type="EMBL" id="CYKH01002217">
    <property type="protein sequence ID" value="CUG94007.1"/>
    <property type="molecule type" value="Genomic_DNA"/>
</dbReference>
<evidence type="ECO:0000313" key="3">
    <source>
        <dbReference type="Proteomes" id="UP000051952"/>
    </source>
</evidence>
<sequence>MVCMIEMFHYSLESALTAVLKSRPNVCPNPGFCTALIEFERSTLKRRNTTTSHNNIDKESDDSEQTQSLSFQTKQDFMKHVAKLNIMWSKSVTEETDYDRMPIAASACPKYFSDESSDD</sequence>